<dbReference type="Proteomes" id="UP000007054">
    <property type="component" value="Chromosome"/>
</dbReference>
<dbReference type="OrthoDB" id="164847at2"/>
<proteinExistence type="predicted"/>
<evidence type="ECO:0000313" key="1">
    <source>
        <dbReference type="EMBL" id="CBL18226.1"/>
    </source>
</evidence>
<reference evidence="1" key="1">
    <citation type="submission" date="2010-03" db="EMBL/GenBank/DDBJ databases">
        <title>The genome sequence of Ruminococcus sp. 18P13.</title>
        <authorList>
            <consortium name="metaHIT consortium -- http://www.metahit.eu/"/>
            <person name="Pajon A."/>
            <person name="Turner K."/>
            <person name="Parkhill J."/>
            <person name="Bernalier A."/>
        </authorList>
    </citation>
    <scope>NUCLEOTIDE SEQUENCE [LARGE SCALE GENOMIC DNA]</scope>
    <source>
        <strain evidence="1">Type strain: 18P13</strain>
    </source>
</reference>
<dbReference type="InterPro" id="IPR021377">
    <property type="entry name" value="DUF3006"/>
</dbReference>
<protein>
    <recommendedName>
        <fullName evidence="3">DUF3006 domain-containing protein</fullName>
    </recommendedName>
</protein>
<dbReference type="GeneID" id="83156869"/>
<dbReference type="RefSeq" id="WP_015559132.1">
    <property type="nucleotide sequence ID" value="NC_021039.1"/>
</dbReference>
<dbReference type="KEGG" id="rch:RUM_22150"/>
<dbReference type="STRING" id="213810.RUM_22150"/>
<reference evidence="1" key="2">
    <citation type="submission" date="2010-03" db="EMBL/GenBank/DDBJ databases">
        <authorList>
            <person name="Pajon A."/>
        </authorList>
    </citation>
    <scope>NUCLEOTIDE SEQUENCE</scope>
    <source>
        <strain evidence="1">Type strain: 18P13</strain>
    </source>
</reference>
<accession>D4LF31</accession>
<dbReference type="AlphaFoldDB" id="D4LF31"/>
<dbReference type="Pfam" id="PF11213">
    <property type="entry name" value="DUF3006"/>
    <property type="match status" value="1"/>
</dbReference>
<sequence>MWILDRIEGGIAVIETEEGRLELPRQQLPPDVKEGDVLVQTGSGICVDAAETSRRREKIAERYRRLRSKP</sequence>
<evidence type="ECO:0008006" key="3">
    <source>
        <dbReference type="Google" id="ProtNLM"/>
    </source>
</evidence>
<dbReference type="PATRIC" id="fig|213810.4.peg.2102"/>
<name>D4LF31_RUMC1</name>
<keyword evidence="2" id="KW-1185">Reference proteome</keyword>
<dbReference type="EMBL" id="FP929052">
    <property type="protein sequence ID" value="CBL18226.1"/>
    <property type="molecule type" value="Genomic_DNA"/>
</dbReference>
<gene>
    <name evidence="1" type="ordered locus">RUM_22150</name>
</gene>
<dbReference type="BioCyc" id="RCHA213810:RUM_RS10755-MONOMER"/>
<organism evidence="1 2">
    <name type="scientific">Ruminococcus champanellensis (strain DSM 18848 / JCM 17042 / KCTC 15320 / 18P13)</name>
    <dbReference type="NCBI Taxonomy" id="213810"/>
    <lineage>
        <taxon>Bacteria</taxon>
        <taxon>Bacillati</taxon>
        <taxon>Bacillota</taxon>
        <taxon>Clostridia</taxon>
        <taxon>Eubacteriales</taxon>
        <taxon>Oscillospiraceae</taxon>
        <taxon>Ruminococcus</taxon>
    </lineage>
</organism>
<evidence type="ECO:0000313" key="2">
    <source>
        <dbReference type="Proteomes" id="UP000007054"/>
    </source>
</evidence>
<dbReference type="HOGENOM" id="CLU_181623_0_1_9"/>